<organism evidence="3 4">
    <name type="scientific">Aeromonas bestiarum</name>
    <dbReference type="NCBI Taxonomy" id="105751"/>
    <lineage>
        <taxon>Bacteria</taxon>
        <taxon>Pseudomonadati</taxon>
        <taxon>Pseudomonadota</taxon>
        <taxon>Gammaproteobacteria</taxon>
        <taxon>Aeromonadales</taxon>
        <taxon>Aeromonadaceae</taxon>
        <taxon>Aeromonas</taxon>
    </lineage>
</organism>
<dbReference type="InterPro" id="IPR014592">
    <property type="entry name" value="P-loop_UCP034888"/>
</dbReference>
<feature type="domain" description="Endonuclease GajA/Old nuclease/RecF-like AAA" evidence="2">
    <location>
        <begin position="1"/>
        <end position="407"/>
    </location>
</feature>
<comment type="caution">
    <text evidence="3">The sequence shown here is derived from an EMBL/GenBank/DDBJ whole genome shotgun (WGS) entry which is preliminary data.</text>
</comment>
<dbReference type="InterPro" id="IPR022532">
    <property type="entry name" value="DUF3696"/>
</dbReference>
<dbReference type="RefSeq" id="WP_290021579.1">
    <property type="nucleotide sequence ID" value="NZ_JAOPLV010000002.1"/>
</dbReference>
<dbReference type="PANTHER" id="PTHR43581:SF4">
    <property type="entry name" value="ATP_GTP PHOSPHATASE"/>
    <property type="match status" value="1"/>
</dbReference>
<proteinExistence type="predicted"/>
<dbReference type="PANTHER" id="PTHR43581">
    <property type="entry name" value="ATP/GTP PHOSPHATASE"/>
    <property type="match status" value="1"/>
</dbReference>
<name>A0AAW7HWS0_9GAMM</name>
<dbReference type="EMBL" id="JAOPLV010000002">
    <property type="protein sequence ID" value="MDM5139582.1"/>
    <property type="molecule type" value="Genomic_DNA"/>
</dbReference>
<dbReference type="Pfam" id="PF12476">
    <property type="entry name" value="DUF3696"/>
    <property type="match status" value="1"/>
</dbReference>
<evidence type="ECO:0000313" key="3">
    <source>
        <dbReference type="EMBL" id="MDM5139582.1"/>
    </source>
</evidence>
<dbReference type="PIRSF" id="PIRSF034888">
    <property type="entry name" value="P-loop_UCP034888"/>
    <property type="match status" value="1"/>
</dbReference>
<evidence type="ECO:0000313" key="4">
    <source>
        <dbReference type="Proteomes" id="UP001168216"/>
    </source>
</evidence>
<protein>
    <submittedName>
        <fullName evidence="3">DUF3696 domain-containing protein</fullName>
    </submittedName>
</protein>
<dbReference type="Pfam" id="PF13175">
    <property type="entry name" value="AAA_15"/>
    <property type="match status" value="1"/>
</dbReference>
<evidence type="ECO:0000259" key="2">
    <source>
        <dbReference type="Pfam" id="PF13175"/>
    </source>
</evidence>
<dbReference type="InterPro" id="IPR041685">
    <property type="entry name" value="AAA_GajA/Old/RecF-like"/>
</dbReference>
<dbReference type="InterPro" id="IPR027417">
    <property type="entry name" value="P-loop_NTPase"/>
</dbReference>
<reference evidence="3" key="1">
    <citation type="submission" date="2023-08" db="EMBL/GenBank/DDBJ databases">
        <title>WGS of Aeromonas isolates.</title>
        <authorList>
            <person name="Lee H."/>
        </authorList>
    </citation>
    <scope>NUCLEOTIDE SEQUENCE</scope>
    <source>
        <strain evidence="3">SL22</strain>
    </source>
</reference>
<feature type="domain" description="DUF3696" evidence="1">
    <location>
        <begin position="420"/>
        <end position="466"/>
    </location>
</feature>
<accession>A0AAW7HWS0</accession>
<dbReference type="AlphaFoldDB" id="A0AAW7HWS0"/>
<evidence type="ECO:0000259" key="1">
    <source>
        <dbReference type="Pfam" id="PF12476"/>
    </source>
</evidence>
<gene>
    <name evidence="3" type="ORF">OB959_07195</name>
</gene>
<dbReference type="SUPFAM" id="SSF52540">
    <property type="entry name" value="P-loop containing nucleoside triphosphate hydrolases"/>
    <property type="match status" value="1"/>
</dbReference>
<dbReference type="Gene3D" id="3.40.50.300">
    <property type="entry name" value="P-loop containing nucleotide triphosphate hydrolases"/>
    <property type="match status" value="1"/>
</dbReference>
<dbReference type="InterPro" id="IPR051396">
    <property type="entry name" value="Bact_Antivir_Def_Nuclease"/>
</dbReference>
<dbReference type="Proteomes" id="UP001168216">
    <property type="component" value="Unassembled WGS sequence"/>
</dbReference>
<sequence length="469" mass="53558">MIKEYSIENFKSFKSKQSMRMAPITLIYGPNSSGKSSIIQSLISIKNTTESDSSIGALKTSGPLIELGGFESVVHGHDIENEISFEMKYFQVTSIDSTNEDSYILGRKQERHLKLSFAYGSTANKKSSSYLSKYFFEVSSSGVSQFKLDLVNFFEKEKIRLLSSLDNLSKFKFSDSKALNEYLDYVKRRIKRQYPKVLADQLCKIEHRALQDGHIIIDRNKCFPSNINTDETFITNVLANSLVEDIKEKMRSIYYLGPLRCYPSKISISSSEESSYVGKDGQDTIRMLYNNNSNILEAINSYFKKFQIPYEISIHNLGNSMSGNVLYMLLEDLRTHVPVTASDVGFGIGQLLPIIVQGLTEKNRVICVEQPEIHLHPVLQGHLGDYFIDSSMNHENQWIIETHSESLMLRLQRRIREGLIKNTDVSVLYVNAKNNGAEVKELRLDKDGDFIDSWPNGFFEERFNDVFGY</sequence>